<dbReference type="AlphaFoldDB" id="A0A381VTM7"/>
<protein>
    <recommendedName>
        <fullName evidence="5">Aminotransferase class I/classII large domain-containing protein</fullName>
    </recommendedName>
</protein>
<comment type="cofactor">
    <cofactor evidence="1">
        <name>pyridoxal 5'-phosphate</name>
        <dbReference type="ChEBI" id="CHEBI:597326"/>
    </cofactor>
</comment>
<dbReference type="InterPro" id="IPR015424">
    <property type="entry name" value="PyrdxlP-dep_Trfase"/>
</dbReference>
<dbReference type="Pfam" id="PF00155">
    <property type="entry name" value="Aminotran_1_2"/>
    <property type="match status" value="1"/>
</dbReference>
<dbReference type="NCBIfam" id="TIGR01141">
    <property type="entry name" value="hisC"/>
    <property type="match status" value="1"/>
</dbReference>
<keyword evidence="2" id="KW-0032">Aminotransferase</keyword>
<dbReference type="InterPro" id="IPR001917">
    <property type="entry name" value="Aminotrans_II_pyridoxalP_BS"/>
</dbReference>
<dbReference type="InterPro" id="IPR015422">
    <property type="entry name" value="PyrdxlP-dep_Trfase_small"/>
</dbReference>
<dbReference type="PROSITE" id="PS00599">
    <property type="entry name" value="AA_TRANSFER_CLASS_2"/>
    <property type="match status" value="1"/>
</dbReference>
<feature type="domain" description="Aminotransferase class I/classII large" evidence="5">
    <location>
        <begin position="31"/>
        <end position="348"/>
    </location>
</feature>
<organism evidence="6">
    <name type="scientific">marine metagenome</name>
    <dbReference type="NCBI Taxonomy" id="408172"/>
    <lineage>
        <taxon>unclassified sequences</taxon>
        <taxon>metagenomes</taxon>
        <taxon>ecological metagenomes</taxon>
    </lineage>
</organism>
<gene>
    <name evidence="6" type="ORF">METZ01_LOCUS96478</name>
</gene>
<sequence>MPLVPKNIKELSPYKPGKPIEEVQRELGLKQITKLASNENPLGPSPLALEAIRNAEQDLHRYPDVSGFNLRKRLAERFDVKIDNVILGAGSEGIMGTIMRTFLLPEDEIITAQNSFIGFTVLAKASGRKVHWVPMKEHRYNLTAMATFINEYTKIIYLANPDNPMGTYFTVEEFDTFMEKVPERVLIIMDEAYFEFAQYLKDYPDSMHYRYDNVITLRTFSKAYGLGGLRIGYGFAHDQLISNLMKVKLPFEPSSLAQAGGLAALEDNSHIEKTVQLTQDGIEYLSRELRRLEVNTIPSSANFITTKFSSEKKAGDICQQMLKEGVILRHLKPFGWPDYIRISIGLFEENQSCLNAFRKVL</sequence>
<reference evidence="6" key="1">
    <citation type="submission" date="2018-05" db="EMBL/GenBank/DDBJ databases">
        <authorList>
            <person name="Lanie J.A."/>
            <person name="Ng W.-L."/>
            <person name="Kazmierczak K.M."/>
            <person name="Andrzejewski T.M."/>
            <person name="Davidsen T.M."/>
            <person name="Wayne K.J."/>
            <person name="Tettelin H."/>
            <person name="Glass J.I."/>
            <person name="Rusch D."/>
            <person name="Podicherti R."/>
            <person name="Tsui H.-C.T."/>
            <person name="Winkler M.E."/>
        </authorList>
    </citation>
    <scope>NUCLEOTIDE SEQUENCE</scope>
</reference>
<keyword evidence="3" id="KW-0808">Transferase</keyword>
<evidence type="ECO:0000256" key="2">
    <source>
        <dbReference type="ARBA" id="ARBA00022576"/>
    </source>
</evidence>
<dbReference type="InterPro" id="IPR015421">
    <property type="entry name" value="PyrdxlP-dep_Trfase_major"/>
</dbReference>
<dbReference type="Gene3D" id="3.40.640.10">
    <property type="entry name" value="Type I PLP-dependent aspartate aminotransferase-like (Major domain)"/>
    <property type="match status" value="1"/>
</dbReference>
<dbReference type="InterPro" id="IPR004839">
    <property type="entry name" value="Aminotransferase_I/II_large"/>
</dbReference>
<dbReference type="GO" id="GO:0004400">
    <property type="term" value="F:histidinol-phosphate transaminase activity"/>
    <property type="evidence" value="ECO:0007669"/>
    <property type="project" value="InterPro"/>
</dbReference>
<evidence type="ECO:0000256" key="3">
    <source>
        <dbReference type="ARBA" id="ARBA00022679"/>
    </source>
</evidence>
<evidence type="ECO:0000256" key="4">
    <source>
        <dbReference type="ARBA" id="ARBA00022898"/>
    </source>
</evidence>
<proteinExistence type="inferred from homology"/>
<dbReference type="GO" id="GO:0030170">
    <property type="term" value="F:pyridoxal phosphate binding"/>
    <property type="evidence" value="ECO:0007669"/>
    <property type="project" value="InterPro"/>
</dbReference>
<dbReference type="Gene3D" id="3.90.1150.10">
    <property type="entry name" value="Aspartate Aminotransferase, domain 1"/>
    <property type="match status" value="1"/>
</dbReference>
<accession>A0A381VTM7</accession>
<keyword evidence="4" id="KW-0663">Pyridoxal phosphate</keyword>
<dbReference type="InterPro" id="IPR005861">
    <property type="entry name" value="HisP_aminotrans"/>
</dbReference>
<evidence type="ECO:0000313" key="6">
    <source>
        <dbReference type="EMBL" id="SVA43624.1"/>
    </source>
</evidence>
<dbReference type="PANTHER" id="PTHR43643">
    <property type="entry name" value="HISTIDINOL-PHOSPHATE AMINOTRANSFERASE 2"/>
    <property type="match status" value="1"/>
</dbReference>
<dbReference type="SUPFAM" id="SSF53383">
    <property type="entry name" value="PLP-dependent transferases"/>
    <property type="match status" value="1"/>
</dbReference>
<evidence type="ECO:0000256" key="1">
    <source>
        <dbReference type="ARBA" id="ARBA00001933"/>
    </source>
</evidence>
<dbReference type="GO" id="GO:0000105">
    <property type="term" value="P:L-histidine biosynthetic process"/>
    <property type="evidence" value="ECO:0007669"/>
    <property type="project" value="InterPro"/>
</dbReference>
<dbReference type="CDD" id="cd00609">
    <property type="entry name" value="AAT_like"/>
    <property type="match status" value="1"/>
</dbReference>
<dbReference type="HAMAP" id="MF_01023">
    <property type="entry name" value="HisC_aminotrans_2"/>
    <property type="match status" value="1"/>
</dbReference>
<name>A0A381VTM7_9ZZZZ</name>
<dbReference type="InterPro" id="IPR050106">
    <property type="entry name" value="HistidinolP_aminotransfase"/>
</dbReference>
<evidence type="ECO:0000259" key="5">
    <source>
        <dbReference type="Pfam" id="PF00155"/>
    </source>
</evidence>
<dbReference type="EMBL" id="UINC01009742">
    <property type="protein sequence ID" value="SVA43624.1"/>
    <property type="molecule type" value="Genomic_DNA"/>
</dbReference>
<dbReference type="PANTHER" id="PTHR43643:SF3">
    <property type="entry name" value="HISTIDINOL-PHOSPHATE AMINOTRANSFERASE"/>
    <property type="match status" value="1"/>
</dbReference>